<dbReference type="PANTHER" id="PTHR31005">
    <property type="entry name" value="DUF4139 DOMAIN-CONTAINING PROTEIN"/>
    <property type="match status" value="1"/>
</dbReference>
<dbReference type="InterPro" id="IPR008969">
    <property type="entry name" value="CarboxyPept-like_regulatory"/>
</dbReference>
<dbReference type="NCBIfam" id="TIGR02231">
    <property type="entry name" value="mucoidy inhibitor MuiA family protein"/>
    <property type="match status" value="2"/>
</dbReference>
<dbReference type="InterPro" id="IPR037291">
    <property type="entry name" value="DUF4139"/>
</dbReference>
<dbReference type="RefSeq" id="WP_234862796.1">
    <property type="nucleotide sequence ID" value="NZ_JAKEVZ010000018.1"/>
</dbReference>
<dbReference type="Proteomes" id="UP001201449">
    <property type="component" value="Unassembled WGS sequence"/>
</dbReference>
<dbReference type="PANTHER" id="PTHR31005:SF8">
    <property type="entry name" value="DUF4139 DOMAIN-CONTAINING PROTEIN"/>
    <property type="match status" value="1"/>
</dbReference>
<feature type="coiled-coil region" evidence="1">
    <location>
        <begin position="107"/>
        <end position="194"/>
    </location>
</feature>
<comment type="caution">
    <text evidence="5">The sequence shown here is derived from an EMBL/GenBank/DDBJ whole genome shotgun (WGS) entry which is preliminary data.</text>
</comment>
<dbReference type="InterPro" id="IPR011935">
    <property type="entry name" value="CHP02231"/>
</dbReference>
<reference evidence="5 6" key="1">
    <citation type="submission" date="2022-01" db="EMBL/GenBank/DDBJ databases">
        <title>Mariniradius saccharolyticus sp. nov., isolated from sediment of a river.</title>
        <authorList>
            <person name="Liu H."/>
        </authorList>
    </citation>
    <scope>NUCLEOTIDE SEQUENCE [LARGE SCALE GENOMIC DNA]</scope>
    <source>
        <strain evidence="5 6">RY-2</strain>
    </source>
</reference>
<dbReference type="Pfam" id="PF13598">
    <property type="entry name" value="DUF4139"/>
    <property type="match status" value="1"/>
</dbReference>
<feature type="domain" description="DUF4140" evidence="4">
    <location>
        <begin position="34"/>
        <end position="131"/>
    </location>
</feature>
<feature type="chain" id="PRO_5046310716" evidence="2">
    <location>
        <begin position="23"/>
        <end position="625"/>
    </location>
</feature>
<protein>
    <submittedName>
        <fullName evidence="5">Mucoidy inhibitor MuiA family protein</fullName>
    </submittedName>
</protein>
<dbReference type="Pfam" id="PF13715">
    <property type="entry name" value="CarbopepD_reg_2"/>
    <property type="match status" value="1"/>
</dbReference>
<gene>
    <name evidence="5" type="ORF">L0U89_18035</name>
</gene>
<keyword evidence="1" id="KW-0175">Coiled coil</keyword>
<keyword evidence="6" id="KW-1185">Reference proteome</keyword>
<dbReference type="Pfam" id="PF13600">
    <property type="entry name" value="DUF4140"/>
    <property type="match status" value="1"/>
</dbReference>
<name>A0ABS9BY27_9BACT</name>
<evidence type="ECO:0000313" key="6">
    <source>
        <dbReference type="Proteomes" id="UP001201449"/>
    </source>
</evidence>
<dbReference type="Gene3D" id="2.60.40.1120">
    <property type="entry name" value="Carboxypeptidase-like, regulatory domain"/>
    <property type="match status" value="1"/>
</dbReference>
<dbReference type="SUPFAM" id="SSF49464">
    <property type="entry name" value="Carboxypeptidase regulatory domain-like"/>
    <property type="match status" value="1"/>
</dbReference>
<dbReference type="InterPro" id="IPR025554">
    <property type="entry name" value="DUF4140"/>
</dbReference>
<feature type="signal peptide" evidence="2">
    <location>
        <begin position="1"/>
        <end position="22"/>
    </location>
</feature>
<evidence type="ECO:0000313" key="5">
    <source>
        <dbReference type="EMBL" id="MCF1752964.1"/>
    </source>
</evidence>
<accession>A0ABS9BY27</accession>
<organism evidence="5 6">
    <name type="scientific">Mariniradius sediminis</name>
    <dbReference type="NCBI Taxonomy" id="2909237"/>
    <lineage>
        <taxon>Bacteria</taxon>
        <taxon>Pseudomonadati</taxon>
        <taxon>Bacteroidota</taxon>
        <taxon>Cytophagia</taxon>
        <taxon>Cytophagales</taxon>
        <taxon>Cyclobacteriaceae</taxon>
        <taxon>Mariniradius</taxon>
    </lineage>
</organism>
<proteinExistence type="predicted"/>
<dbReference type="EMBL" id="JAKEVZ010000018">
    <property type="protein sequence ID" value="MCF1752964.1"/>
    <property type="molecule type" value="Genomic_DNA"/>
</dbReference>
<evidence type="ECO:0000256" key="2">
    <source>
        <dbReference type="SAM" id="SignalP"/>
    </source>
</evidence>
<keyword evidence="2" id="KW-0732">Signal</keyword>
<feature type="domain" description="DUF4139" evidence="3">
    <location>
        <begin position="217"/>
        <end position="618"/>
    </location>
</feature>
<evidence type="ECO:0000259" key="4">
    <source>
        <dbReference type="Pfam" id="PF13600"/>
    </source>
</evidence>
<evidence type="ECO:0000256" key="1">
    <source>
        <dbReference type="SAM" id="Coils"/>
    </source>
</evidence>
<evidence type="ECO:0000259" key="3">
    <source>
        <dbReference type="Pfam" id="PF13598"/>
    </source>
</evidence>
<sequence>MKPKTFSFLILLAIGYHFDAQATEKELKTNIQQVTIFSNGAQIFENGSVQVDAGETTLIIKGKSPYMDEKSLQVKSTGALTILSVNHRSNYLEKKLVSQNDSLVTLLEKENLNLDKLVAEQDVLKEKMALLQNNKNLGGANIGLSMTALKQALDFFEKEISAIKSEEINNRRKQQETRLKIQRLEKQINDFQSEPITPVSEVWIKVSAQRAGTANFAVSYLVSGAGWFPKYDIRAINIQKPIQIQYKAEIWQNTGNDWKNVKIKLSNAQPNKNSSLPELQKWNLTYARNTIVSSGALNKVDGVVSGIVTDSNGEPLPGVTVLVKGTTIGTSTDINGRYSITLPNGANRLVYSFVGLMPVDMAVESNQMNIRMEDDVRNLSEVVVMGYSSDRLQGRAPGVSISTPKTRKTEDAYEPLETVIRENQTTVEIEVEKPYTLLTNGEKLLVDLKTMELPASYEYFAVPKLDPSAFLIAQVTDWEQLNLLPGEANLYFEETFIGKTILDPVAFQDTLSISLGRDQGINIKREKVAQFSTKRNVGSNVNESRAYQIQVRNSKSLPVKLTITDQIPVSVVSDITVSATELSGASKDDEKGFLTWKMELPAQGQKTLEFRYDVRYPRREKVILD</sequence>